<dbReference type="PANTHER" id="PTHR43668:SF2">
    <property type="entry name" value="ALLANTOINASE"/>
    <property type="match status" value="1"/>
</dbReference>
<dbReference type="GO" id="GO:0046872">
    <property type="term" value="F:metal ion binding"/>
    <property type="evidence" value="ECO:0007669"/>
    <property type="project" value="UniProtKB-KW"/>
</dbReference>
<dbReference type="Pfam" id="PF01979">
    <property type="entry name" value="Amidohydro_1"/>
    <property type="match status" value="1"/>
</dbReference>
<gene>
    <name evidence="5" type="ORF">CF15_03335</name>
</gene>
<feature type="domain" description="Amidohydrolase-related" evidence="4">
    <location>
        <begin position="52"/>
        <end position="394"/>
    </location>
</feature>
<dbReference type="EMBL" id="LNTB01000001">
    <property type="protein sequence ID" value="KSW11848.1"/>
    <property type="molecule type" value="Genomic_DNA"/>
</dbReference>
<dbReference type="InterPro" id="IPR011059">
    <property type="entry name" value="Metal-dep_hydrolase_composite"/>
</dbReference>
<keyword evidence="3" id="KW-0378">Hydrolase</keyword>
<dbReference type="InterPro" id="IPR006680">
    <property type="entry name" value="Amidohydro-rel"/>
</dbReference>
<accession>A0A0V8RUZ8</accession>
<dbReference type="GO" id="GO:0006145">
    <property type="term" value="P:purine nucleobase catabolic process"/>
    <property type="evidence" value="ECO:0007669"/>
    <property type="project" value="TreeGrafter"/>
</dbReference>
<dbReference type="GO" id="GO:0004038">
    <property type="term" value="F:allantoinase activity"/>
    <property type="evidence" value="ECO:0007669"/>
    <property type="project" value="TreeGrafter"/>
</dbReference>
<dbReference type="STRING" id="2309.CF15_03335"/>
<sequence>MQADTVVCGILVDHRGVLGEGCVAARGGLVTGIHRKPVSAERVLDYRGMGVYVSPGFIDMHVHLRGLRLDYKEDERSGTAAAASAGITLVADMPNTVPRLSTPEALEKKLRALRKRSLVDYAVYAGVPDSPGLVEELASLPVAGFKIYPGDLEERMEAVKRILELPGALVVVHPELPEAEKPVAESNSLRAVHRGCHWEAAAVQLLRSLEPRARLHITHASCPSTIEHARNSGFTVDVAPHHLLLQGWGEDCLYRVNPPLRSSIEEWRLLQTLLEAGVNAVASDHAPHAAWEKTEPLTCSPGIAWLEAWPSLLYCLVEAGALRLEEFLRLAGKGPADILGLRGYGVLEPGARADLAAWRPASTRIGAPRWSKARLVPYFMERGCMEVLATLVGGVPVYVEGELTGEAEAVNPFERSRPG</sequence>
<protein>
    <recommendedName>
        <fullName evidence="4">Amidohydrolase-related domain-containing protein</fullName>
    </recommendedName>
</protein>
<dbReference type="Gene3D" id="3.20.20.140">
    <property type="entry name" value="Metal-dependent hydrolases"/>
    <property type="match status" value="1"/>
</dbReference>
<dbReference type="AlphaFoldDB" id="A0A0V8RUZ8"/>
<reference evidence="5 6" key="1">
    <citation type="submission" date="2015-11" db="EMBL/GenBank/DDBJ databases">
        <title>Genome sequence of Pyrodictium occultum PL-19, a marine hyperthermophilic archaeon isolated from Volcano, Italy.</title>
        <authorList>
            <person name="Utturkar S."/>
            <person name="Huber H."/>
            <person name="Leptihn S."/>
            <person name="Brown S."/>
            <person name="Stetter K.O."/>
            <person name="Podar M."/>
        </authorList>
    </citation>
    <scope>NUCLEOTIDE SEQUENCE [LARGE SCALE GENOMIC DNA]</scope>
    <source>
        <strain evidence="5 6">PL-19</strain>
    </source>
</reference>
<name>A0A0V8RUZ8_PYROC</name>
<dbReference type="InterPro" id="IPR032466">
    <property type="entry name" value="Metal_Hydrolase"/>
</dbReference>
<dbReference type="SUPFAM" id="SSF51338">
    <property type="entry name" value="Composite domain of metallo-dependent hydrolases"/>
    <property type="match status" value="1"/>
</dbReference>
<dbReference type="Proteomes" id="UP000053352">
    <property type="component" value="Unassembled WGS sequence"/>
</dbReference>
<evidence type="ECO:0000313" key="6">
    <source>
        <dbReference type="Proteomes" id="UP000053352"/>
    </source>
</evidence>
<organism evidence="5 6">
    <name type="scientific">Pyrodictium occultum</name>
    <dbReference type="NCBI Taxonomy" id="2309"/>
    <lineage>
        <taxon>Archaea</taxon>
        <taxon>Thermoproteota</taxon>
        <taxon>Thermoprotei</taxon>
        <taxon>Desulfurococcales</taxon>
        <taxon>Pyrodictiaceae</taxon>
        <taxon>Pyrodictium</taxon>
    </lineage>
</organism>
<evidence type="ECO:0000313" key="5">
    <source>
        <dbReference type="EMBL" id="KSW11848.1"/>
    </source>
</evidence>
<keyword evidence="2" id="KW-0479">Metal-binding</keyword>
<dbReference type="InterPro" id="IPR002195">
    <property type="entry name" value="Dihydroorotase_CS"/>
</dbReference>
<dbReference type="PROSITE" id="PS00483">
    <property type="entry name" value="DIHYDROOROTASE_2"/>
    <property type="match status" value="1"/>
</dbReference>
<evidence type="ECO:0000259" key="4">
    <source>
        <dbReference type="Pfam" id="PF01979"/>
    </source>
</evidence>
<comment type="cofactor">
    <cofactor evidence="1">
        <name>Zn(2+)</name>
        <dbReference type="ChEBI" id="CHEBI:29105"/>
    </cofactor>
</comment>
<dbReference type="RefSeq" id="WP_058370526.1">
    <property type="nucleotide sequence ID" value="NZ_LNTB01000001.1"/>
</dbReference>
<dbReference type="PANTHER" id="PTHR43668">
    <property type="entry name" value="ALLANTOINASE"/>
    <property type="match status" value="1"/>
</dbReference>
<evidence type="ECO:0000256" key="3">
    <source>
        <dbReference type="ARBA" id="ARBA00022801"/>
    </source>
</evidence>
<dbReference type="InterPro" id="IPR050138">
    <property type="entry name" value="DHOase/Allantoinase_Hydrolase"/>
</dbReference>
<comment type="caution">
    <text evidence="5">The sequence shown here is derived from an EMBL/GenBank/DDBJ whole genome shotgun (WGS) entry which is preliminary data.</text>
</comment>
<evidence type="ECO:0000256" key="1">
    <source>
        <dbReference type="ARBA" id="ARBA00001947"/>
    </source>
</evidence>
<keyword evidence="6" id="KW-1185">Reference proteome</keyword>
<dbReference type="GO" id="GO:0005737">
    <property type="term" value="C:cytoplasm"/>
    <property type="evidence" value="ECO:0007669"/>
    <property type="project" value="TreeGrafter"/>
</dbReference>
<dbReference type="NCBIfam" id="NF001541">
    <property type="entry name" value="PRK00369.1"/>
    <property type="match status" value="1"/>
</dbReference>
<evidence type="ECO:0000256" key="2">
    <source>
        <dbReference type="ARBA" id="ARBA00022723"/>
    </source>
</evidence>
<dbReference type="OrthoDB" id="8791at2157"/>
<proteinExistence type="predicted"/>
<dbReference type="SUPFAM" id="SSF51556">
    <property type="entry name" value="Metallo-dependent hydrolases"/>
    <property type="match status" value="1"/>
</dbReference>